<accession>A0AC61S954</accession>
<evidence type="ECO:0000313" key="1">
    <source>
        <dbReference type="EMBL" id="TKY91184.1"/>
    </source>
</evidence>
<dbReference type="Proteomes" id="UP000315423">
    <property type="component" value="Unassembled WGS sequence"/>
</dbReference>
<dbReference type="EMBL" id="QYBA01000245">
    <property type="protein sequence ID" value="TKY91184.1"/>
    <property type="molecule type" value="Genomic_DNA"/>
</dbReference>
<keyword evidence="1" id="KW-0067">ATP-binding</keyword>
<name>A0AC61S954_9EURY</name>
<protein>
    <submittedName>
        <fullName evidence="1">ATP-binding protein</fullName>
    </submittedName>
</protein>
<keyword evidence="1" id="KW-0547">Nucleotide-binding</keyword>
<comment type="caution">
    <text evidence="1">The sequence shown here is derived from an EMBL/GenBank/DDBJ whole genome shotgun (WGS) entry which is preliminary data.</text>
</comment>
<proteinExistence type="predicted"/>
<gene>
    <name evidence="1" type="ORF">C5S46_07170</name>
</gene>
<evidence type="ECO:0000313" key="2">
    <source>
        <dbReference type="Proteomes" id="UP000315423"/>
    </source>
</evidence>
<reference evidence="1" key="1">
    <citation type="submission" date="2018-09" db="EMBL/GenBank/DDBJ databases">
        <title>A genomic encyclopedia of anaerobic methanotrophic archaea.</title>
        <authorList>
            <person name="Skennerton C.T."/>
            <person name="Chadwick G.L."/>
            <person name="Laso-Perez R."/>
            <person name="Leu A.O."/>
            <person name="Speth D.R."/>
            <person name="Yu H."/>
            <person name="Morgan-Lang C."/>
            <person name="Hatzenpichler R."/>
            <person name="Goudeau D."/>
            <person name="Malmstrom R."/>
            <person name="Woyke T."/>
            <person name="Hallam S."/>
            <person name="Tyson G.W."/>
            <person name="Wegener G."/>
            <person name="Boetius A."/>
            <person name="Orphan V.J."/>
        </authorList>
    </citation>
    <scope>NUCLEOTIDE SEQUENCE</scope>
    <source>
        <strain evidence="1">CONS3730D10UFb2</strain>
    </source>
</reference>
<sequence length="463" mass="54970">MVIKFHDREKELQFIEDTYEKRSIKSIMMVLYGRRRVGKTTLIKKFIDGRKFLYLFIELKTEKELLAELEDSLTNMLGVRPRLDNWDDLLRLIFTDIKNCIIVFDEFQNFLRVDPEFYSKLQKYWDEYHLTSQIFLITIGSYVGIMKKIFTDKKEPLFGRADFLFNLKPFNFFETHRFIDRSVEDTCEIYAIFGGVPKYLLYTLLYSEKTMSLIDKLFIAEPAPLMEEGKNILIMEFGSAHKGYFSILEAVAQGKTVQHEIVTHTGLNKDTVGKYLYELVHAYGILKRDYPVTAKKKSPRQSRYMISDNFYRFWFRFIYKNQSILISNPDAFKALIARDINTYYGFVFKDIAREFLIGLNKQHNCLPFSFLHIDKWWHREEEIDLIAFDEGNNILFCEVKWKNLSMQESIHILDKLKRKAKSVNWKNSGRVEHFAIIAKKIKGKSEIQKKGYLAFDLDDFKEI</sequence>
<organism evidence="1 2">
    <name type="scientific">Candidatus Methanomarinus sp</name>
    <dbReference type="NCBI Taxonomy" id="3386244"/>
    <lineage>
        <taxon>Archaea</taxon>
        <taxon>Methanobacteriati</taxon>
        <taxon>Methanobacteriota</taxon>
        <taxon>Stenosarchaea group</taxon>
        <taxon>Methanomicrobia</taxon>
        <taxon>Methanosarcinales</taxon>
        <taxon>ANME-2 cluster</taxon>
        <taxon>Candidatus Methanocomedenaceae</taxon>
        <taxon>Candidatus Methanomarinus</taxon>
    </lineage>
</organism>